<keyword evidence="7" id="KW-0443">Lipid metabolism</keyword>
<dbReference type="InterPro" id="IPR039357">
    <property type="entry name" value="SRD5A/TECR"/>
</dbReference>
<feature type="transmembrane region" description="Helical" evidence="9">
    <location>
        <begin position="273"/>
        <end position="291"/>
    </location>
</feature>
<dbReference type="Gene3D" id="1.20.120.1630">
    <property type="match status" value="1"/>
</dbReference>
<evidence type="ECO:0000256" key="4">
    <source>
        <dbReference type="ARBA" id="ARBA00022692"/>
    </source>
</evidence>
<dbReference type="PANTHER" id="PTHR10556:SF28">
    <property type="entry name" value="VERY-LONG-CHAIN ENOYL-COA REDUCTASE"/>
    <property type="match status" value="1"/>
</dbReference>
<feature type="transmembrane region" description="Helical" evidence="9">
    <location>
        <begin position="207"/>
        <end position="226"/>
    </location>
</feature>
<evidence type="ECO:0000256" key="6">
    <source>
        <dbReference type="ARBA" id="ARBA00023002"/>
    </source>
</evidence>
<organism evidence="11 12">
    <name type="scientific">Chloropicon roscoffensis</name>
    <dbReference type="NCBI Taxonomy" id="1461544"/>
    <lineage>
        <taxon>Eukaryota</taxon>
        <taxon>Viridiplantae</taxon>
        <taxon>Chlorophyta</taxon>
        <taxon>Chloropicophyceae</taxon>
        <taxon>Chloropicales</taxon>
        <taxon>Chloropicaceae</taxon>
        <taxon>Chloropicon</taxon>
    </lineage>
</organism>
<keyword evidence="3" id="KW-0444">Lipid biosynthesis</keyword>
<comment type="subcellular location">
    <subcellularLocation>
        <location evidence="1">Membrane</location>
        <topology evidence="1">Multi-pass membrane protein</topology>
    </subcellularLocation>
</comment>
<evidence type="ECO:0000256" key="5">
    <source>
        <dbReference type="ARBA" id="ARBA00022989"/>
    </source>
</evidence>
<evidence type="ECO:0000256" key="3">
    <source>
        <dbReference type="ARBA" id="ARBA00022516"/>
    </source>
</evidence>
<feature type="transmembrane region" description="Helical" evidence="9">
    <location>
        <begin position="179"/>
        <end position="195"/>
    </location>
</feature>
<gene>
    <name evidence="11" type="ORF">HKI87_07g45890</name>
</gene>
<keyword evidence="6" id="KW-0560">Oxidoreductase</keyword>
<dbReference type="Proteomes" id="UP001472866">
    <property type="component" value="Chromosome 07"/>
</dbReference>
<reference evidence="11 12" key="1">
    <citation type="submission" date="2024-03" db="EMBL/GenBank/DDBJ databases">
        <title>Complete genome sequence of the green alga Chloropicon roscoffensis RCC1871.</title>
        <authorList>
            <person name="Lemieux C."/>
            <person name="Pombert J.-F."/>
            <person name="Otis C."/>
            <person name="Turmel M."/>
        </authorList>
    </citation>
    <scope>NUCLEOTIDE SEQUENCE [LARGE SCALE GENOMIC DNA]</scope>
    <source>
        <strain evidence="11 12">RCC1871</strain>
    </source>
</reference>
<dbReference type="GO" id="GO:0016627">
    <property type="term" value="F:oxidoreductase activity, acting on the CH-CH group of donors"/>
    <property type="evidence" value="ECO:0007669"/>
    <property type="project" value="InterPro"/>
</dbReference>
<evidence type="ECO:0000256" key="8">
    <source>
        <dbReference type="ARBA" id="ARBA00023136"/>
    </source>
</evidence>
<evidence type="ECO:0000256" key="2">
    <source>
        <dbReference type="ARBA" id="ARBA00007742"/>
    </source>
</evidence>
<feature type="transmembrane region" description="Helical" evidence="9">
    <location>
        <begin position="247"/>
        <end position="267"/>
    </location>
</feature>
<evidence type="ECO:0000256" key="9">
    <source>
        <dbReference type="SAM" id="Phobius"/>
    </source>
</evidence>
<dbReference type="EMBL" id="CP151507">
    <property type="protein sequence ID" value="WZN63044.1"/>
    <property type="molecule type" value="Genomic_DNA"/>
</dbReference>
<sequence length="318" mass="36477">MKLRLEFVSSHRKGKSKPPNGKFIGEVDLGEGATVGALKEYMKKIRGYAYCRQEWRKQPTSVVKDGLEKRGDLVKGKDEEKLSDLGVKDGDVLCFKDLGPQIGYRTVFIWEYLGPMVIFPLFYLYPAAFYSQQRGAPLRTQTLATYYWCGHYAKRILETLLVHRFSHATMPIRNLLKNCSYYWTFAALVSYFVNHPAYTPPLGGDEAYLNACLALACLFQAGNFVCHVMLTNLRKPGETGYKIPRGFLFEYITCPNYTCEILGWLMFNLATQTAWGYAFMLAGAYQMCVWAQGKHRRLKKTFGNKYPKNRYVVLPPFL</sequence>
<dbReference type="InterPro" id="IPR001104">
    <property type="entry name" value="3-oxo-5_a-steroid_4-DH_C"/>
</dbReference>
<dbReference type="GO" id="GO:0016020">
    <property type="term" value="C:membrane"/>
    <property type="evidence" value="ECO:0007669"/>
    <property type="project" value="UniProtKB-SubCell"/>
</dbReference>
<name>A0AAX4PA04_9CHLO</name>
<comment type="similarity">
    <text evidence="2">Belongs to the steroid 5-alpha reductase family.</text>
</comment>
<keyword evidence="5 9" id="KW-1133">Transmembrane helix</keyword>
<protein>
    <submittedName>
        <fullName evidence="11">Very-long-chain enoyl-CoA reductase</fullName>
    </submittedName>
</protein>
<dbReference type="GO" id="GO:0042761">
    <property type="term" value="P:very long-chain fatty acid biosynthetic process"/>
    <property type="evidence" value="ECO:0007669"/>
    <property type="project" value="TreeGrafter"/>
</dbReference>
<dbReference type="AlphaFoldDB" id="A0AAX4PA04"/>
<evidence type="ECO:0000256" key="7">
    <source>
        <dbReference type="ARBA" id="ARBA00023098"/>
    </source>
</evidence>
<keyword evidence="12" id="KW-1185">Reference proteome</keyword>
<feature type="transmembrane region" description="Helical" evidence="9">
    <location>
        <begin position="107"/>
        <end position="125"/>
    </location>
</feature>
<accession>A0AAX4PA04</accession>
<dbReference type="PROSITE" id="PS50244">
    <property type="entry name" value="S5A_REDUCTASE"/>
    <property type="match status" value="1"/>
</dbReference>
<evidence type="ECO:0000313" key="11">
    <source>
        <dbReference type="EMBL" id="WZN63044.1"/>
    </source>
</evidence>
<keyword evidence="4 9" id="KW-0812">Transmembrane</keyword>
<dbReference type="Pfam" id="PF02544">
    <property type="entry name" value="Steroid_dh"/>
    <property type="match status" value="1"/>
</dbReference>
<evidence type="ECO:0000259" key="10">
    <source>
        <dbReference type="Pfam" id="PF02544"/>
    </source>
</evidence>
<evidence type="ECO:0000313" key="12">
    <source>
        <dbReference type="Proteomes" id="UP001472866"/>
    </source>
</evidence>
<dbReference type="PANTHER" id="PTHR10556">
    <property type="entry name" value="3-OXO-5-ALPHA-STEROID 4-DEHYDROGENASE"/>
    <property type="match status" value="1"/>
</dbReference>
<proteinExistence type="inferred from homology"/>
<keyword evidence="8 9" id="KW-0472">Membrane</keyword>
<evidence type="ECO:0000256" key="1">
    <source>
        <dbReference type="ARBA" id="ARBA00004141"/>
    </source>
</evidence>
<feature type="domain" description="3-oxo-5-alpha-steroid 4-dehydrogenase C-terminal" evidence="10">
    <location>
        <begin position="169"/>
        <end position="316"/>
    </location>
</feature>